<dbReference type="PANTHER" id="PTHR18952">
    <property type="entry name" value="CARBONIC ANHYDRASE"/>
    <property type="match status" value="1"/>
</dbReference>
<dbReference type="SUPFAM" id="SSF51069">
    <property type="entry name" value="Carbonic anhydrase"/>
    <property type="match status" value="1"/>
</dbReference>
<evidence type="ECO:0000256" key="9">
    <source>
        <dbReference type="ARBA" id="ARBA00045603"/>
    </source>
</evidence>
<keyword evidence="14" id="KW-1185">Reference proteome</keyword>
<keyword evidence="7 11" id="KW-0862">Zinc</keyword>
<gene>
    <name evidence="15" type="primary">CA4</name>
</gene>
<proteinExistence type="inferred from homology"/>
<organism evidence="14 15">
    <name type="scientific">Erinaceus europaeus</name>
    <name type="common">Western European hedgehog</name>
    <dbReference type="NCBI Taxonomy" id="9365"/>
    <lineage>
        <taxon>Eukaryota</taxon>
        <taxon>Metazoa</taxon>
        <taxon>Chordata</taxon>
        <taxon>Craniata</taxon>
        <taxon>Vertebrata</taxon>
        <taxon>Euteleostomi</taxon>
        <taxon>Mammalia</taxon>
        <taxon>Eutheria</taxon>
        <taxon>Laurasiatheria</taxon>
        <taxon>Eulipotyphla</taxon>
        <taxon>Erinaceidae</taxon>
        <taxon>Erinaceinae</taxon>
        <taxon>Erinaceus</taxon>
    </lineage>
</organism>
<dbReference type="InterPro" id="IPR036398">
    <property type="entry name" value="CA_dom_sf"/>
</dbReference>
<comment type="subunit">
    <text evidence="3">Interacts with SLC4A4.</text>
</comment>
<accession>A0ABM3YFN5</accession>
<evidence type="ECO:0000256" key="3">
    <source>
        <dbReference type="ARBA" id="ARBA00011736"/>
    </source>
</evidence>
<evidence type="ECO:0000256" key="1">
    <source>
        <dbReference type="ARBA" id="ARBA00004609"/>
    </source>
</evidence>
<evidence type="ECO:0000256" key="11">
    <source>
        <dbReference type="RuleBase" id="RU367011"/>
    </source>
</evidence>
<feature type="region of interest" description="Disordered" evidence="12">
    <location>
        <begin position="1"/>
        <end position="42"/>
    </location>
</feature>
<evidence type="ECO:0000259" key="13">
    <source>
        <dbReference type="PROSITE" id="PS51144"/>
    </source>
</evidence>
<evidence type="ECO:0000256" key="6">
    <source>
        <dbReference type="ARBA" id="ARBA00022723"/>
    </source>
</evidence>
<reference evidence="15" key="1">
    <citation type="submission" date="2025-08" db="UniProtKB">
        <authorList>
            <consortium name="RefSeq"/>
        </authorList>
    </citation>
    <scope>IDENTIFICATION</scope>
</reference>
<name>A0ABM3YFN5_ERIEU</name>
<evidence type="ECO:0000256" key="2">
    <source>
        <dbReference type="ARBA" id="ARBA00010718"/>
    </source>
</evidence>
<dbReference type="RefSeq" id="XP_060059877.1">
    <property type="nucleotide sequence ID" value="XM_060203894.1"/>
</dbReference>
<dbReference type="PROSITE" id="PS00162">
    <property type="entry name" value="ALPHA_CA_1"/>
    <property type="match status" value="1"/>
</dbReference>
<dbReference type="Pfam" id="PF00194">
    <property type="entry name" value="Carb_anhydrase"/>
    <property type="match status" value="1"/>
</dbReference>
<keyword evidence="5" id="KW-0325">Glycoprotein</keyword>
<comment type="subcellular location">
    <subcellularLocation>
        <location evidence="1">Cell membrane</location>
        <topology evidence="1">Lipid-anchor</topology>
        <topology evidence="1">GPI-anchor</topology>
    </subcellularLocation>
</comment>
<dbReference type="Gene3D" id="3.10.200.10">
    <property type="entry name" value="Alpha carbonic anhydrase"/>
    <property type="match status" value="1"/>
</dbReference>
<comment type="cofactor">
    <cofactor evidence="11">
        <name>Zn(2+)</name>
        <dbReference type="ChEBI" id="CHEBI:29105"/>
    </cofactor>
</comment>
<keyword evidence="11" id="KW-0456">Lyase</keyword>
<evidence type="ECO:0000313" key="15">
    <source>
        <dbReference type="RefSeq" id="XP_060059877.1"/>
    </source>
</evidence>
<evidence type="ECO:0000256" key="5">
    <source>
        <dbReference type="ARBA" id="ARBA00022622"/>
    </source>
</evidence>
<evidence type="ECO:0000256" key="12">
    <source>
        <dbReference type="SAM" id="MobiDB-lite"/>
    </source>
</evidence>
<keyword evidence="5" id="KW-0336">GPI-anchor</keyword>
<comment type="function">
    <text evidence="9">Catalyzes the reversible hydration of carbon dioxide into bicarbonate and protons and thus is essential to maintaining intracellular and extracellular pH. May stimulate the sodium/bicarbonate transporter activity of SLC4A4 that acts in pH homeostasis. It is essential for acid overload removal from the retina and retina epithelium, and acid release in the choriocapillaris in the choroid.</text>
</comment>
<sequence>MGPNPTAGARGRGEAAPSRETRACWRYPRRPPGSATPSSAAPSLPRTMQLLLALLALAAAHPAARAASNWCYQIQLKSSNITCLGPADWEGDCKKDNQSPINIDTSKAVFNQSLTPFSFSDYHKKKNWSVKNNGHSVVVLLENEPLIAEGGLSSKYQATQLHLHWSKKLNNGSEHSIDNKHFAMEMHIVHEKEKGSSKSEKASGNANDEIAVLAFLVEAGSNNDGFQALVDALSEIPKPGLSTKLKESISLFDLIPEEEKLKEYFRYMGSLTTPGCEEKVVWTVFEKRIELSEKQIFAFSEKLFFDDQMQVDMTENVRPVQPLGKRTVFKSQASGRLSPLPLSTLLVPTLTFLAAGFLQ</sequence>
<keyword evidence="5" id="KW-0472">Membrane</keyword>
<feature type="compositionally biased region" description="Low complexity" evidence="12">
    <location>
        <begin position="32"/>
        <end position="42"/>
    </location>
</feature>
<dbReference type="EC" id="4.2.1.1" evidence="11"/>
<comment type="function">
    <text evidence="11">Reversible hydration of carbon dioxide.</text>
</comment>
<dbReference type="InterPro" id="IPR023561">
    <property type="entry name" value="Carbonic_anhydrase_a-class"/>
</dbReference>
<comment type="similarity">
    <text evidence="2 11">Belongs to the alpha-carbonic anhydrase family.</text>
</comment>
<evidence type="ECO:0000256" key="7">
    <source>
        <dbReference type="ARBA" id="ARBA00022833"/>
    </source>
</evidence>
<dbReference type="InterPro" id="IPR018338">
    <property type="entry name" value="Carbonic_anhydrase_a-class_CS"/>
</dbReference>
<keyword evidence="6 11" id="KW-0479">Metal-binding</keyword>
<dbReference type="Proteomes" id="UP001652624">
    <property type="component" value="Chromosome 12"/>
</dbReference>
<protein>
    <recommendedName>
        <fullName evidence="11">Carbonic anhydrase</fullName>
        <ecNumber evidence="11">4.2.1.1</ecNumber>
    </recommendedName>
</protein>
<feature type="domain" description="Alpha-carbonic anhydrase" evidence="13">
    <location>
        <begin position="68"/>
        <end position="332"/>
    </location>
</feature>
<dbReference type="GeneID" id="103108132"/>
<evidence type="ECO:0000256" key="8">
    <source>
        <dbReference type="ARBA" id="ARBA00023288"/>
    </source>
</evidence>
<dbReference type="InterPro" id="IPR001148">
    <property type="entry name" value="CA_dom"/>
</dbReference>
<keyword evidence="8" id="KW-0449">Lipoprotein</keyword>
<feature type="compositionally biased region" description="Basic and acidic residues" evidence="12">
    <location>
        <begin position="11"/>
        <end position="23"/>
    </location>
</feature>
<comment type="catalytic activity">
    <reaction evidence="10">
        <text>hydrogencarbonate + H(+) = CO2 + H2O</text>
        <dbReference type="Rhea" id="RHEA:10748"/>
        <dbReference type="ChEBI" id="CHEBI:15377"/>
        <dbReference type="ChEBI" id="CHEBI:15378"/>
        <dbReference type="ChEBI" id="CHEBI:16526"/>
        <dbReference type="ChEBI" id="CHEBI:17544"/>
        <dbReference type="EC" id="4.2.1.1"/>
    </reaction>
    <physiologicalReaction direction="left-to-right" evidence="10">
        <dbReference type="Rhea" id="RHEA:10749"/>
    </physiologicalReaction>
    <physiologicalReaction direction="right-to-left" evidence="10">
        <dbReference type="Rhea" id="RHEA:10750"/>
    </physiologicalReaction>
</comment>
<evidence type="ECO:0000256" key="10">
    <source>
        <dbReference type="ARBA" id="ARBA00049061"/>
    </source>
</evidence>
<evidence type="ECO:0000256" key="4">
    <source>
        <dbReference type="ARBA" id="ARBA00022475"/>
    </source>
</evidence>
<dbReference type="SMART" id="SM01057">
    <property type="entry name" value="Carb_anhydrase"/>
    <property type="match status" value="1"/>
</dbReference>
<dbReference type="PANTHER" id="PTHR18952:SF95">
    <property type="entry name" value="CARBONIC ANHYDRASE 4"/>
    <property type="match status" value="1"/>
</dbReference>
<dbReference type="PROSITE" id="PS51144">
    <property type="entry name" value="ALPHA_CA_2"/>
    <property type="match status" value="1"/>
</dbReference>
<keyword evidence="4" id="KW-1003">Cell membrane</keyword>
<evidence type="ECO:0000313" key="14">
    <source>
        <dbReference type="Proteomes" id="UP001652624"/>
    </source>
</evidence>